<dbReference type="AlphaFoldDB" id="A0A812WFM1"/>
<reference evidence="1" key="1">
    <citation type="submission" date="2021-02" db="EMBL/GenBank/DDBJ databases">
        <authorList>
            <person name="Dougan E. K."/>
            <person name="Rhodes N."/>
            <person name="Thang M."/>
            <person name="Chan C."/>
        </authorList>
    </citation>
    <scope>NUCLEOTIDE SEQUENCE</scope>
</reference>
<evidence type="ECO:0000313" key="1">
    <source>
        <dbReference type="EMBL" id="CAE7685740.1"/>
    </source>
</evidence>
<dbReference type="SUPFAM" id="SSF51197">
    <property type="entry name" value="Clavaminate synthase-like"/>
    <property type="match status" value="1"/>
</dbReference>
<dbReference type="OrthoDB" id="428355at2759"/>
<evidence type="ECO:0000313" key="2">
    <source>
        <dbReference type="Proteomes" id="UP000601435"/>
    </source>
</evidence>
<accession>A0A812WFM1</accession>
<dbReference type="Gene3D" id="2.60.120.620">
    <property type="entry name" value="q2cbj1_9rhob like domain"/>
    <property type="match status" value="1"/>
</dbReference>
<evidence type="ECO:0008006" key="3">
    <source>
        <dbReference type="Google" id="ProtNLM"/>
    </source>
</evidence>
<protein>
    <recommendedName>
        <fullName evidence="3">Phytanoyl-CoA dioxygenase</fullName>
    </recommendedName>
</protein>
<dbReference type="PANTHER" id="PTHR31630">
    <property type="entry name" value="PHYTANOYL-COA DIOXYGENASE-RELATED-RELATED"/>
    <property type="match status" value="1"/>
</dbReference>
<keyword evidence="2" id="KW-1185">Reference proteome</keyword>
<dbReference type="InterPro" id="IPR008775">
    <property type="entry name" value="Phytyl_CoA_dOase-like"/>
</dbReference>
<organism evidence="1 2">
    <name type="scientific">Symbiodinium necroappetens</name>
    <dbReference type="NCBI Taxonomy" id="1628268"/>
    <lineage>
        <taxon>Eukaryota</taxon>
        <taxon>Sar</taxon>
        <taxon>Alveolata</taxon>
        <taxon>Dinophyceae</taxon>
        <taxon>Suessiales</taxon>
        <taxon>Symbiodiniaceae</taxon>
        <taxon>Symbiodinium</taxon>
    </lineage>
</organism>
<dbReference type="Pfam" id="PF05721">
    <property type="entry name" value="PhyH"/>
    <property type="match status" value="1"/>
</dbReference>
<proteinExistence type="predicted"/>
<dbReference type="EMBL" id="CAJNJA010033964">
    <property type="protein sequence ID" value="CAE7685740.1"/>
    <property type="molecule type" value="Genomic_DNA"/>
</dbReference>
<dbReference type="Proteomes" id="UP000601435">
    <property type="component" value="Unassembled WGS sequence"/>
</dbReference>
<name>A0A812WFM1_9DINO</name>
<comment type="caution">
    <text evidence="1">The sequence shown here is derived from an EMBL/GenBank/DDBJ whole genome shotgun (WGS) entry which is preliminary data.</text>
</comment>
<dbReference type="PANTHER" id="PTHR31630:SF6">
    <property type="entry name" value="PHYTANOYL-COA DIOXYGENASE-RELATED"/>
    <property type="match status" value="1"/>
</dbReference>
<gene>
    <name evidence="1" type="ORF">SNEC2469_LOCUS19748</name>
</gene>
<sequence>MAGPALVASAARARVRKRPRASRQCGEQEASWHARYAAPVKLAQGRSTQRFALGDARAKEHLQKEGYVVLADVLAPNEVEEATDRFWSYLSASSAGAVQRESPLTWQSHLWPGQDYNGLINSGGIGQSDFMWYVRSNPKVIAAFADVWDVDKEDLIVSFDGCCAFRPPSIDPRWRTRAGWFHTDQNGRTTGSDFVCAQGLVALTDGDEATGGLAVLPGTHRSHEAIFQRYPLERENDFFILPRSDELLSEAHHLKPHIVKVKAGDLVLWDSRLIHCNVPAFHRFDEMPLDAALEDRGLQAANKALLPELTSVADAAWMWALHEAAFDEMLVSWGLSSASLRDDVSRQCAAWTKQLSEELYSDSTPRLSRLVAYVCATPRGSTPGLLRLRQAAVLLGATTSHWPDRCAITDAPVNRAGLVEFSSLDPLTFRPGLRIQ</sequence>